<gene>
    <name evidence="1" type="ORF">Aory04_000450100</name>
</gene>
<evidence type="ECO:0000313" key="1">
    <source>
        <dbReference type="EMBL" id="GMG27984.1"/>
    </source>
</evidence>
<comment type="caution">
    <text evidence="1">The sequence shown here is derived from an EMBL/GenBank/DDBJ whole genome shotgun (WGS) entry which is preliminary data.</text>
</comment>
<protein>
    <submittedName>
        <fullName evidence="1">Unnamed protein product</fullName>
    </submittedName>
</protein>
<dbReference type="EMBL" id="BSYA01000040">
    <property type="protein sequence ID" value="GMG27984.1"/>
    <property type="molecule type" value="Genomic_DNA"/>
</dbReference>
<proteinExistence type="predicted"/>
<dbReference type="AlphaFoldDB" id="A0AAN4YI81"/>
<evidence type="ECO:0000313" key="2">
    <source>
        <dbReference type="Proteomes" id="UP001165205"/>
    </source>
</evidence>
<reference evidence="1" key="1">
    <citation type="submission" date="2023-04" db="EMBL/GenBank/DDBJ databases">
        <title>Aspergillus oryzae NBRC 4228.</title>
        <authorList>
            <person name="Ichikawa N."/>
            <person name="Sato H."/>
            <person name="Tonouchi N."/>
        </authorList>
    </citation>
    <scope>NUCLEOTIDE SEQUENCE</scope>
    <source>
        <strain evidence="1">NBRC 4228</strain>
    </source>
</reference>
<name>A0AAN4YI81_ASPOZ</name>
<dbReference type="Proteomes" id="UP001165205">
    <property type="component" value="Unassembled WGS sequence"/>
</dbReference>
<accession>A0AAN4YI81</accession>
<sequence length="77" mass="8792">MPAVSRNDEHVGSRRCSTFDPPFHYIASMNDQSHEARLGFYNEVISATFSIQQFTVARDSKYGDEASLDRFILLMSE</sequence>
<organism evidence="1 2">
    <name type="scientific">Aspergillus oryzae</name>
    <name type="common">Yellow koji mold</name>
    <dbReference type="NCBI Taxonomy" id="5062"/>
    <lineage>
        <taxon>Eukaryota</taxon>
        <taxon>Fungi</taxon>
        <taxon>Dikarya</taxon>
        <taxon>Ascomycota</taxon>
        <taxon>Pezizomycotina</taxon>
        <taxon>Eurotiomycetes</taxon>
        <taxon>Eurotiomycetidae</taxon>
        <taxon>Eurotiales</taxon>
        <taxon>Aspergillaceae</taxon>
        <taxon>Aspergillus</taxon>
        <taxon>Aspergillus subgen. Circumdati</taxon>
    </lineage>
</organism>